<name>I7LID7_9CLOT</name>
<organism evidence="1 2">
    <name type="scientific">Caloramator australicus RC3</name>
    <dbReference type="NCBI Taxonomy" id="857293"/>
    <lineage>
        <taxon>Bacteria</taxon>
        <taxon>Bacillati</taxon>
        <taxon>Bacillota</taxon>
        <taxon>Clostridia</taxon>
        <taxon>Eubacteriales</taxon>
        <taxon>Clostridiaceae</taxon>
        <taxon>Caloramator</taxon>
    </lineage>
</organism>
<proteinExistence type="predicted"/>
<comment type="caution">
    <text evidence="1">The sequence shown here is derived from an EMBL/GenBank/DDBJ whole genome shotgun (WGS) entry which is preliminary data.</text>
</comment>
<gene>
    <name evidence="1" type="ORF">CAAU_0768</name>
</gene>
<evidence type="ECO:0000313" key="1">
    <source>
        <dbReference type="EMBL" id="CCJ32852.1"/>
    </source>
</evidence>
<keyword evidence="2" id="KW-1185">Reference proteome</keyword>
<dbReference type="AlphaFoldDB" id="I7LID7"/>
<dbReference type="EMBL" id="CAKP01000036">
    <property type="protein sequence ID" value="CCJ32852.1"/>
    <property type="molecule type" value="Genomic_DNA"/>
</dbReference>
<dbReference type="OrthoDB" id="1729798at2"/>
<protein>
    <submittedName>
        <fullName evidence="1">Uncharacterized protein</fullName>
    </submittedName>
</protein>
<dbReference type="eggNOG" id="ENOG503424A">
    <property type="taxonomic scope" value="Bacteria"/>
</dbReference>
<dbReference type="RefSeq" id="WP_008908128.1">
    <property type="nucleotide sequence ID" value="NZ_CAKP01000036.1"/>
</dbReference>
<dbReference type="STRING" id="857293.CAAU_0768"/>
<dbReference type="Proteomes" id="UP000007652">
    <property type="component" value="Unassembled WGS sequence"/>
</dbReference>
<evidence type="ECO:0000313" key="2">
    <source>
        <dbReference type="Proteomes" id="UP000007652"/>
    </source>
</evidence>
<sequence length="250" mass="29127">MQITQFNPKEIALKKAQEEYLRKMNIAAELLITRELSIYYSDIMQEVDKDTQASCRSILSWLNDYSSSRDGKKIYRAGIISLYKETHKDHFINGVWQAYNLPELIDFTIKKLTDKNFVGSKSKAALFKTSFLDETWFRQAVSVIGLKMLEDNENLNGLTSNTAKELIFIRKVIKMSYEKTGQIIGRSTKNHNAEYMREELKEITTQTYKFVQQHLKNFILANTEEIALLKEFEGEYFKALKDTRMILLSA</sequence>
<accession>I7LID7</accession>
<reference evidence="1 2" key="1">
    <citation type="journal article" date="2011" name="J. Bacteriol.">
        <title>Draft genome sequence of Caloramator australicus strain RC3T, a thermoanaerobe from the Great Artesian Basin of Australia.</title>
        <authorList>
            <person name="Ogg C.D."/>
            <person name="Patel B.K.C."/>
        </authorList>
    </citation>
    <scope>NUCLEOTIDE SEQUENCE [LARGE SCALE GENOMIC DNA]</scope>
    <source>
        <strain evidence="1 2">RC3</strain>
    </source>
</reference>